<organism evidence="2 3">
    <name type="scientific">Trifolium medium</name>
    <dbReference type="NCBI Taxonomy" id="97028"/>
    <lineage>
        <taxon>Eukaryota</taxon>
        <taxon>Viridiplantae</taxon>
        <taxon>Streptophyta</taxon>
        <taxon>Embryophyta</taxon>
        <taxon>Tracheophyta</taxon>
        <taxon>Spermatophyta</taxon>
        <taxon>Magnoliopsida</taxon>
        <taxon>eudicotyledons</taxon>
        <taxon>Gunneridae</taxon>
        <taxon>Pentapetalae</taxon>
        <taxon>rosids</taxon>
        <taxon>fabids</taxon>
        <taxon>Fabales</taxon>
        <taxon>Fabaceae</taxon>
        <taxon>Papilionoideae</taxon>
        <taxon>50 kb inversion clade</taxon>
        <taxon>NPAAA clade</taxon>
        <taxon>Hologalegina</taxon>
        <taxon>IRL clade</taxon>
        <taxon>Trifolieae</taxon>
        <taxon>Trifolium</taxon>
    </lineage>
</organism>
<evidence type="ECO:0000256" key="1">
    <source>
        <dbReference type="SAM" id="MobiDB-lite"/>
    </source>
</evidence>
<feature type="compositionally biased region" description="Low complexity" evidence="1">
    <location>
        <begin position="36"/>
        <end position="50"/>
    </location>
</feature>
<keyword evidence="3" id="KW-1185">Reference proteome</keyword>
<comment type="caution">
    <text evidence="2">The sequence shown here is derived from an EMBL/GenBank/DDBJ whole genome shotgun (WGS) entry which is preliminary data.</text>
</comment>
<evidence type="ECO:0000313" key="3">
    <source>
        <dbReference type="Proteomes" id="UP000265520"/>
    </source>
</evidence>
<proteinExistence type="predicted"/>
<evidence type="ECO:0000313" key="2">
    <source>
        <dbReference type="EMBL" id="MCI04842.1"/>
    </source>
</evidence>
<feature type="non-terminal residue" evidence="2">
    <location>
        <position position="147"/>
    </location>
</feature>
<name>A0A392NZD6_9FABA</name>
<feature type="region of interest" description="Disordered" evidence="1">
    <location>
        <begin position="36"/>
        <end position="60"/>
    </location>
</feature>
<reference evidence="2 3" key="1">
    <citation type="journal article" date="2018" name="Front. Plant Sci.">
        <title>Red Clover (Trifolium pratense) and Zigzag Clover (T. medium) - A Picture of Genomic Similarities and Differences.</title>
        <authorList>
            <person name="Dluhosova J."/>
            <person name="Istvanek J."/>
            <person name="Nedelnik J."/>
            <person name="Repkova J."/>
        </authorList>
    </citation>
    <scope>NUCLEOTIDE SEQUENCE [LARGE SCALE GENOMIC DNA]</scope>
    <source>
        <strain evidence="3">cv. 10/8</strain>
        <tissue evidence="2">Leaf</tissue>
    </source>
</reference>
<protein>
    <submittedName>
        <fullName evidence="2">Kinesin-like protein KIF15</fullName>
    </submittedName>
</protein>
<dbReference type="Proteomes" id="UP000265520">
    <property type="component" value="Unassembled WGS sequence"/>
</dbReference>
<accession>A0A392NZD6</accession>
<dbReference type="AlphaFoldDB" id="A0A392NZD6"/>
<dbReference type="EMBL" id="LXQA010056697">
    <property type="protein sequence ID" value="MCI04842.1"/>
    <property type="molecule type" value="Genomic_DNA"/>
</dbReference>
<sequence>MNERLNTIDNCISKDEDVSRFQLADEDFIDADELSTDSSSLSDLSTETESVASGRKSHGFTSNYDFNSSNTAEFMRRPIYNVVAMSSLRRELNATYDGFQRLYNCFSSLLKKLDDGSLSCPKELEKVAPSSWLRMQKDEVGYESDKE</sequence>